<protein>
    <submittedName>
        <fullName evidence="1">Uncharacterized protein</fullName>
    </submittedName>
</protein>
<name>A0A1X9NAS2_9GAMM</name>
<proteinExistence type="predicted"/>
<dbReference type="Proteomes" id="UP000193450">
    <property type="component" value="Chromosome"/>
</dbReference>
<keyword evidence="2" id="KW-1185">Reference proteome</keyword>
<dbReference type="KEGG" id="osg:BST96_14040"/>
<evidence type="ECO:0000313" key="2">
    <source>
        <dbReference type="Proteomes" id="UP000193450"/>
    </source>
</evidence>
<dbReference type="OrthoDB" id="6365843at2"/>
<accession>A0A1X9NAS2</accession>
<reference evidence="1 2" key="1">
    <citation type="submission" date="2016-11" db="EMBL/GenBank/DDBJ databases">
        <title>Trade-off between light-utilization and light-protection in marine flavobacteria.</title>
        <authorList>
            <person name="Kumagai Y."/>
        </authorList>
    </citation>
    <scope>NUCLEOTIDE SEQUENCE [LARGE SCALE GENOMIC DNA]</scope>
    <source>
        <strain evidence="1 2">NBRC 107125</strain>
    </source>
</reference>
<dbReference type="EMBL" id="CP019343">
    <property type="protein sequence ID" value="ARN75138.1"/>
    <property type="molecule type" value="Genomic_DNA"/>
</dbReference>
<dbReference type="AlphaFoldDB" id="A0A1X9NAS2"/>
<sequence>MKSLWQNSSTLSSHLQQPAMESPDLEVLAARVPGNGHILRDNSSGLEWLNVQATLGLSYEQVIHQSQKGAALHGWWYASLTEAQILLSRFGFDVIDGVYQQGVDELQQAVEWMNAHLGETIAFSRAFPAIAYRGSVLMTGSHNANQQRLTLPVFYQQDSDNHNIDIETGIGVGDSAVPPYISSLLVRHRSVKNTTGFWQ</sequence>
<organism evidence="1 2">
    <name type="scientific">Oceanicoccus sagamiensis</name>
    <dbReference type="NCBI Taxonomy" id="716816"/>
    <lineage>
        <taxon>Bacteria</taxon>
        <taxon>Pseudomonadati</taxon>
        <taxon>Pseudomonadota</taxon>
        <taxon>Gammaproteobacteria</taxon>
        <taxon>Cellvibrionales</taxon>
        <taxon>Spongiibacteraceae</taxon>
        <taxon>Oceanicoccus</taxon>
    </lineage>
</organism>
<gene>
    <name evidence="1" type="ORF">BST96_14040</name>
</gene>
<evidence type="ECO:0000313" key="1">
    <source>
        <dbReference type="EMBL" id="ARN75138.1"/>
    </source>
</evidence>
<dbReference type="RefSeq" id="WP_085759308.1">
    <property type="nucleotide sequence ID" value="NZ_CP019343.1"/>
</dbReference>